<proteinExistence type="predicted"/>
<dbReference type="EMBL" id="FWFS01000003">
    <property type="protein sequence ID" value="SLN33200.1"/>
    <property type="molecule type" value="Genomic_DNA"/>
</dbReference>
<dbReference type="OrthoDB" id="7659348at2"/>
<gene>
    <name evidence="1" type="ORF">AQS8620_01128</name>
</gene>
<organism evidence="1 2">
    <name type="scientific">Aquimixticola soesokkakensis</name>
    <dbReference type="NCBI Taxonomy" id="1519096"/>
    <lineage>
        <taxon>Bacteria</taxon>
        <taxon>Pseudomonadati</taxon>
        <taxon>Pseudomonadota</taxon>
        <taxon>Alphaproteobacteria</taxon>
        <taxon>Rhodobacterales</taxon>
        <taxon>Paracoccaceae</taxon>
        <taxon>Aquimixticola</taxon>
    </lineage>
</organism>
<dbReference type="AlphaFoldDB" id="A0A1Y5S9Q8"/>
<reference evidence="1 2" key="1">
    <citation type="submission" date="2017-03" db="EMBL/GenBank/DDBJ databases">
        <authorList>
            <person name="Afonso C.L."/>
            <person name="Miller P.J."/>
            <person name="Scott M.A."/>
            <person name="Spackman E."/>
            <person name="Goraichik I."/>
            <person name="Dimitrov K.M."/>
            <person name="Suarez D.L."/>
            <person name="Swayne D.E."/>
        </authorList>
    </citation>
    <scope>NUCLEOTIDE SEQUENCE [LARGE SCALE GENOMIC DNA]</scope>
    <source>
        <strain evidence="1 2">CECT 8620</strain>
    </source>
</reference>
<evidence type="ECO:0000313" key="2">
    <source>
        <dbReference type="Proteomes" id="UP000193862"/>
    </source>
</evidence>
<dbReference type="RefSeq" id="WP_143267433.1">
    <property type="nucleotide sequence ID" value="NZ_FWFS01000003.1"/>
</dbReference>
<protein>
    <submittedName>
        <fullName evidence="1">Uncharacterized protein</fullName>
    </submittedName>
</protein>
<accession>A0A1Y5S9Q8</accession>
<keyword evidence="2" id="KW-1185">Reference proteome</keyword>
<dbReference type="Proteomes" id="UP000193862">
    <property type="component" value="Unassembled WGS sequence"/>
</dbReference>
<name>A0A1Y5S9Q8_9RHOB</name>
<sequence length="165" mass="17859">MSTSDDDPTPVVTRDLTTRQRERVAASLYEAADRVVEAVQLSQRACTMPPAEASAKLDQARGNAQALARVAPPQAQALLFRHGWMFDVLADLHAYAEDQGMTRVGAEMARTLKTLSVELRALESEMMAGEPLVPCPQFSASKHTGDAANTPLRLTPAKSRCTHDG</sequence>
<evidence type="ECO:0000313" key="1">
    <source>
        <dbReference type="EMBL" id="SLN33200.1"/>
    </source>
</evidence>